<dbReference type="Pfam" id="PF01644">
    <property type="entry name" value="Chitin_synth_1"/>
    <property type="match status" value="1"/>
</dbReference>
<evidence type="ECO:0000256" key="5">
    <source>
        <dbReference type="ARBA" id="ARBA00022679"/>
    </source>
</evidence>
<feature type="compositionally biased region" description="Basic residues" evidence="12">
    <location>
        <begin position="568"/>
        <end position="586"/>
    </location>
</feature>
<keyword evidence="4 11" id="KW-0328">Glycosyltransferase</keyword>
<dbReference type="GO" id="GO:0004100">
    <property type="term" value="F:chitin synthase activity"/>
    <property type="evidence" value="ECO:0007669"/>
    <property type="project" value="UniProtKB-UniRule"/>
</dbReference>
<keyword evidence="6 11" id="KW-0812">Transmembrane</keyword>
<feature type="region of interest" description="Disordered" evidence="12">
    <location>
        <begin position="554"/>
        <end position="603"/>
    </location>
</feature>
<evidence type="ECO:0000256" key="12">
    <source>
        <dbReference type="SAM" id="MobiDB-lite"/>
    </source>
</evidence>
<comment type="caution">
    <text evidence="13">The sequence shown here is derived from an EMBL/GenBank/DDBJ whole genome shotgun (WGS) entry which is preliminary data.</text>
</comment>
<sequence length="603" mass="67774">MVDQELKLRGADKGLVPVQIIFCLKEQNKKKLNSHRWFFNAFGPIIKPNVCVLLDVGTRPTGTSLYHLWKAFDRDQQVAGACGEIAADLGDNWVNLLNPLVATQNFEYKMSNILDKPLESVFGYISVLPGAFSAYRYVALQDSSPGHGPLSQYFKGETMHGAGAGVFEANMYLAEDRILCFELSAKAETDVPDNVPEFISQRRRWLNGSFFAAAYALWKWNQIWGTDHSLARKLMLQVEFVYNTISMLFSWFSLANFYLTGTIGELFVECVRQLYLFAIIVTFLCALGNRPQGSKFIYTAIIILFAGIMLIMLYMAGYSVTEQVGEVQNKLRDQNGNIQFSKLPAELSANGAFRDIVISLASTYGMYFISSLLHLEPWHMITSFVQYMFMLPAFVNILMVYAGTKGDNGTKGDLGAAVVKTGKDGGQSVDIDLPTEKEDINEIYERTLRELAIRPEEKHEGRDATTKQEDYYKLFRTRLVLSWIVTNALLIITMTLPFSNVQVFRDGRSFNYLTFIFWSVATLSAVRFVGSTLYLEMITNLPLGEFVFDAGKKRGGERDRSLSPGIAGKKKKKKKKKVGQRRKGNHVRSCGSACGVPSLNSRP</sequence>
<keyword evidence="14" id="KW-1185">Reference proteome</keyword>
<dbReference type="GO" id="GO:0006031">
    <property type="term" value="P:chitin biosynthetic process"/>
    <property type="evidence" value="ECO:0007669"/>
    <property type="project" value="UniProtKB-UniRule"/>
</dbReference>
<comment type="function">
    <text evidence="10 11">Polymerizes chitin, a structural polymer of the cell wall and septum, by transferring the sugar moiety of UDP-GlcNAc to the non-reducing end of the growing chitin polymer.</text>
</comment>
<dbReference type="PANTHER" id="PTHR22914:SF9">
    <property type="entry name" value="CHITIN SYNTHASE 1"/>
    <property type="match status" value="1"/>
</dbReference>
<accession>A0A8H8DLZ7</accession>
<dbReference type="Proteomes" id="UP000673691">
    <property type="component" value="Unassembled WGS sequence"/>
</dbReference>
<evidence type="ECO:0000256" key="4">
    <source>
        <dbReference type="ARBA" id="ARBA00022676"/>
    </source>
</evidence>
<dbReference type="SUPFAM" id="SSF53448">
    <property type="entry name" value="Nucleotide-diphospho-sugar transferases"/>
    <property type="match status" value="1"/>
</dbReference>
<dbReference type="EC" id="2.4.1.16" evidence="2 11"/>
<reference evidence="13 14" key="1">
    <citation type="journal article" name="Sci. Rep.">
        <title>Genome-scale phylogenetic analyses confirm Olpidium as the closest living zoosporic fungus to the non-flagellated, terrestrial fungi.</title>
        <authorList>
            <person name="Chang Y."/>
            <person name="Rochon D."/>
            <person name="Sekimoto S."/>
            <person name="Wang Y."/>
            <person name="Chovatia M."/>
            <person name="Sandor L."/>
            <person name="Salamov A."/>
            <person name="Grigoriev I.V."/>
            <person name="Stajich J.E."/>
            <person name="Spatafora J.W."/>
        </authorList>
    </citation>
    <scope>NUCLEOTIDE SEQUENCE [LARGE SCALE GENOMIC DNA]</scope>
    <source>
        <strain evidence="13">S191</strain>
    </source>
</reference>
<dbReference type="GO" id="GO:0005886">
    <property type="term" value="C:plasma membrane"/>
    <property type="evidence" value="ECO:0007669"/>
    <property type="project" value="UniProtKB-SubCell"/>
</dbReference>
<keyword evidence="5 11" id="KW-0808">Transferase</keyword>
<gene>
    <name evidence="13" type="ORF">BJ554DRAFT_922</name>
</gene>
<name>A0A8H8DLZ7_9FUNG</name>
<keyword evidence="7 11" id="KW-1133">Transmembrane helix</keyword>
<keyword evidence="8 11" id="KW-0472">Membrane</keyword>
<evidence type="ECO:0000256" key="9">
    <source>
        <dbReference type="ARBA" id="ARBA00023316"/>
    </source>
</evidence>
<dbReference type="EMBL" id="JAEFCI010000955">
    <property type="protein sequence ID" value="KAG5463220.1"/>
    <property type="molecule type" value="Genomic_DNA"/>
</dbReference>
<feature type="transmembrane region" description="Helical" evidence="11">
    <location>
        <begin position="296"/>
        <end position="316"/>
    </location>
</feature>
<evidence type="ECO:0000256" key="6">
    <source>
        <dbReference type="ARBA" id="ARBA00022692"/>
    </source>
</evidence>
<comment type="subcellular location">
    <subcellularLocation>
        <location evidence="1 11">Cell membrane</location>
        <topology evidence="1 11">Multi-pass membrane protein</topology>
    </subcellularLocation>
</comment>
<evidence type="ECO:0000313" key="14">
    <source>
        <dbReference type="Proteomes" id="UP000673691"/>
    </source>
</evidence>
<feature type="transmembrane region" description="Helical" evidence="11">
    <location>
        <begin position="387"/>
        <end position="404"/>
    </location>
</feature>
<proteinExistence type="inferred from homology"/>
<dbReference type="GO" id="GO:0071555">
    <property type="term" value="P:cell wall organization"/>
    <property type="evidence" value="ECO:0007669"/>
    <property type="project" value="UniProtKB-KW"/>
</dbReference>
<dbReference type="AlphaFoldDB" id="A0A8H8DLZ7"/>
<feature type="transmembrane region" description="Helical" evidence="11">
    <location>
        <begin position="510"/>
        <end position="530"/>
    </location>
</feature>
<organism evidence="13 14">
    <name type="scientific">Olpidium bornovanus</name>
    <dbReference type="NCBI Taxonomy" id="278681"/>
    <lineage>
        <taxon>Eukaryota</taxon>
        <taxon>Fungi</taxon>
        <taxon>Fungi incertae sedis</taxon>
        <taxon>Olpidiomycota</taxon>
        <taxon>Olpidiomycotina</taxon>
        <taxon>Olpidiomycetes</taxon>
        <taxon>Olpidiales</taxon>
        <taxon>Olpidiaceae</taxon>
        <taxon>Olpidium</taxon>
    </lineage>
</organism>
<comment type="catalytic activity">
    <reaction evidence="11">
        <text>[(1-&gt;4)-N-acetyl-beta-D-glucosaminyl](n) + UDP-N-acetyl-alpha-D-glucosamine = [(1-&gt;4)-N-acetyl-beta-D-glucosaminyl](n+1) + UDP + H(+)</text>
        <dbReference type="Rhea" id="RHEA:16637"/>
        <dbReference type="Rhea" id="RHEA-COMP:9593"/>
        <dbReference type="Rhea" id="RHEA-COMP:9595"/>
        <dbReference type="ChEBI" id="CHEBI:15378"/>
        <dbReference type="ChEBI" id="CHEBI:17029"/>
        <dbReference type="ChEBI" id="CHEBI:57705"/>
        <dbReference type="ChEBI" id="CHEBI:58223"/>
        <dbReference type="EC" id="2.4.1.16"/>
    </reaction>
</comment>
<dbReference type="OrthoDB" id="26569at2759"/>
<dbReference type="PANTHER" id="PTHR22914">
    <property type="entry name" value="CHITIN SYNTHASE"/>
    <property type="match status" value="1"/>
</dbReference>
<comment type="similarity">
    <text evidence="11">Belongs to the chitin synthase family.</text>
</comment>
<dbReference type="GO" id="GO:0030428">
    <property type="term" value="C:cell septum"/>
    <property type="evidence" value="ECO:0007669"/>
    <property type="project" value="TreeGrafter"/>
</dbReference>
<evidence type="ECO:0000256" key="10">
    <source>
        <dbReference type="ARBA" id="ARBA00024009"/>
    </source>
</evidence>
<feature type="transmembrane region" description="Helical" evidence="11">
    <location>
        <begin position="480"/>
        <end position="498"/>
    </location>
</feature>
<evidence type="ECO:0000256" key="2">
    <source>
        <dbReference type="ARBA" id="ARBA00012543"/>
    </source>
</evidence>
<evidence type="ECO:0000256" key="1">
    <source>
        <dbReference type="ARBA" id="ARBA00004651"/>
    </source>
</evidence>
<evidence type="ECO:0000256" key="7">
    <source>
        <dbReference type="ARBA" id="ARBA00022989"/>
    </source>
</evidence>
<protein>
    <recommendedName>
        <fullName evidence="2 11">Chitin synthase</fullName>
        <ecNumber evidence="2 11">2.4.1.16</ecNumber>
    </recommendedName>
</protein>
<feature type="transmembrane region" description="Helical" evidence="11">
    <location>
        <begin position="240"/>
        <end position="259"/>
    </location>
</feature>
<keyword evidence="9 11" id="KW-0961">Cell wall biogenesis/degradation</keyword>
<evidence type="ECO:0000256" key="8">
    <source>
        <dbReference type="ARBA" id="ARBA00023136"/>
    </source>
</evidence>
<feature type="transmembrane region" description="Helical" evidence="11">
    <location>
        <begin position="271"/>
        <end position="289"/>
    </location>
</feature>
<evidence type="ECO:0000313" key="13">
    <source>
        <dbReference type="EMBL" id="KAG5463220.1"/>
    </source>
</evidence>
<dbReference type="InterPro" id="IPR004835">
    <property type="entry name" value="Chitin_synth"/>
</dbReference>
<dbReference type="InterPro" id="IPR029044">
    <property type="entry name" value="Nucleotide-diphossugar_trans"/>
</dbReference>
<evidence type="ECO:0000256" key="3">
    <source>
        <dbReference type="ARBA" id="ARBA00022475"/>
    </source>
</evidence>
<evidence type="ECO:0000256" key="11">
    <source>
        <dbReference type="RuleBase" id="RU366040"/>
    </source>
</evidence>
<keyword evidence="3 11" id="KW-1003">Cell membrane</keyword>